<dbReference type="Gene3D" id="2.40.30.100">
    <property type="entry name" value="AF2212/PG0164-like"/>
    <property type="match status" value="1"/>
</dbReference>
<evidence type="ECO:0000313" key="1">
    <source>
        <dbReference type="EMBL" id="OLR94597.1"/>
    </source>
</evidence>
<reference evidence="1 2" key="1">
    <citation type="submission" date="2016-10" db="EMBL/GenBank/DDBJ databases">
        <title>The Draft Genome Sequence of Actinokineospora bangkokensis 44EHWT reveals the biosynthetic pathway of antifungal compounds Thailandins with unusual extender unit butylmalonyl-CoA.</title>
        <authorList>
            <person name="Greule A."/>
            <person name="Intra B."/>
            <person name="Flemming S."/>
            <person name="Rommel M.G."/>
            <person name="Panbangred W."/>
            <person name="Bechthold A."/>
        </authorList>
    </citation>
    <scope>NUCLEOTIDE SEQUENCE [LARGE SCALE GENOMIC DNA]</scope>
    <source>
        <strain evidence="1 2">44EHW</strain>
    </source>
</reference>
<dbReference type="RefSeq" id="WP_075973974.1">
    <property type="nucleotide sequence ID" value="NZ_MKQR01000007.1"/>
</dbReference>
<proteinExistence type="predicted"/>
<accession>A0A1Q9LRB4</accession>
<dbReference type="Pfam" id="PF08922">
    <property type="entry name" value="DUF1905"/>
    <property type="match status" value="1"/>
</dbReference>
<dbReference type="AlphaFoldDB" id="A0A1Q9LRB4"/>
<dbReference type="Pfam" id="PF13376">
    <property type="entry name" value="OmdA"/>
    <property type="match status" value="1"/>
</dbReference>
<dbReference type="SUPFAM" id="SSF141694">
    <property type="entry name" value="AF2212/PG0164-like"/>
    <property type="match status" value="1"/>
</dbReference>
<comment type="caution">
    <text evidence="1">The sequence shown here is derived from an EMBL/GenBank/DDBJ whole genome shotgun (WGS) entry which is preliminary data.</text>
</comment>
<dbReference type="InterPro" id="IPR037079">
    <property type="entry name" value="AF2212/PG0164-like_sf"/>
</dbReference>
<dbReference type="STRING" id="1193682.BJP25_12745"/>
<gene>
    <name evidence="1" type="ORF">BJP25_12745</name>
</gene>
<name>A0A1Q9LRB4_9PSEU</name>
<sequence length="144" mass="14951">MEFSTTVDLHGKSATGMVVPEAVMSALTSAKRAAVVVTVNGYSYRSTVAARGGQFLIPVSADVRKAAGIAAGDTVAVGLVLDTEPREVEVPDDLAAALADAPAAKAAFDKLSYSQQRAHVLSVEGAKAAATRQRRVEKVIEQLV</sequence>
<organism evidence="1 2">
    <name type="scientific">Actinokineospora bangkokensis</name>
    <dbReference type="NCBI Taxonomy" id="1193682"/>
    <lineage>
        <taxon>Bacteria</taxon>
        <taxon>Bacillati</taxon>
        <taxon>Actinomycetota</taxon>
        <taxon>Actinomycetes</taxon>
        <taxon>Pseudonocardiales</taxon>
        <taxon>Pseudonocardiaceae</taxon>
        <taxon>Actinokineospora</taxon>
    </lineage>
</organism>
<dbReference type="OrthoDB" id="2604865at2"/>
<evidence type="ECO:0000313" key="2">
    <source>
        <dbReference type="Proteomes" id="UP000186040"/>
    </source>
</evidence>
<keyword evidence="2" id="KW-1185">Reference proteome</keyword>
<dbReference type="InterPro" id="IPR015018">
    <property type="entry name" value="DUF1905"/>
</dbReference>
<protein>
    <submittedName>
        <fullName evidence="1">Uncharacterized protein</fullName>
    </submittedName>
</protein>
<dbReference type="EMBL" id="MKQR01000007">
    <property type="protein sequence ID" value="OLR94597.1"/>
    <property type="molecule type" value="Genomic_DNA"/>
</dbReference>
<dbReference type="Proteomes" id="UP000186040">
    <property type="component" value="Unassembled WGS sequence"/>
</dbReference>